<dbReference type="PANTHER" id="PTHR42855">
    <property type="entry name" value="ABC TRANSPORTER ATP-BINDING SUBUNIT"/>
    <property type="match status" value="1"/>
</dbReference>
<evidence type="ECO:0000313" key="4">
    <source>
        <dbReference type="EMBL" id="ADO82731.1"/>
    </source>
</evidence>
<dbReference type="RefSeq" id="WP_013387399.1">
    <property type="nucleotide sequence ID" value="NC_014632.1"/>
</dbReference>
<proteinExistence type="predicted"/>
<name>E3H8G4_ILYPC</name>
<evidence type="ECO:0000256" key="1">
    <source>
        <dbReference type="ARBA" id="ARBA00022741"/>
    </source>
</evidence>
<dbReference type="GO" id="GO:0016887">
    <property type="term" value="F:ATP hydrolysis activity"/>
    <property type="evidence" value="ECO:0007669"/>
    <property type="project" value="InterPro"/>
</dbReference>
<sequence>MNIIEFQNVSKSFFTQKLYKKVNLEINSGDKIALTGHNGTGKSTFIKLITGEQDPDYGQVIINEETSFSCFDQFGRVDQNMKVKDLLNIPFEDVIATQNELELISTQFSDDADENEAIMEKYADISDKFESLGGYSYIHIQSEFIDVFEIGDKLEKTFRELSGGEKQYIRLAITLFSNSDLIILDEPLSYFDKKKTAWLSNYISESSKAFVVVSHNVDFIRGIANKILDIDNKTITAYECDYRNFLKEKKLKLSEERKHNQKTDLVIEETQLSVHRKVKLLEKVDNKHAHAVILRRMRKELKKLEKQKIEFSPEYKYEYAAAPEDFFTKNRDIGDNMVTLSGVSKEFPDKFLYKDADLEVLKDSKICIVGENGSGKSTLLRILAGKESPTGGIVEINEKAKISFIEQETVLENEQLYIKDYLKDKTGLSDDFIEAAIDSLYNHDPEFRDKKLFMLSGGEKKRLEIFAHILSETDVLIIDEPSTYMDDYSRNTIANMLLEYPGAVIMVTHDKALLRKIDFELYDIRDNRFRVKEQGKKAV</sequence>
<dbReference type="Proteomes" id="UP000006875">
    <property type="component" value="Chromosome"/>
</dbReference>
<protein>
    <submittedName>
        <fullName evidence="4">ABC transporter related protein</fullName>
    </submittedName>
</protein>
<accession>E3H8G4</accession>
<dbReference type="KEGG" id="ipo:Ilyop_0949"/>
<dbReference type="InterPro" id="IPR027417">
    <property type="entry name" value="P-loop_NTPase"/>
</dbReference>
<feature type="domain" description="ABC transporter" evidence="3">
    <location>
        <begin position="338"/>
        <end position="539"/>
    </location>
</feature>
<dbReference type="InterPro" id="IPR003593">
    <property type="entry name" value="AAA+_ATPase"/>
</dbReference>
<evidence type="ECO:0000259" key="3">
    <source>
        <dbReference type="PROSITE" id="PS50893"/>
    </source>
</evidence>
<dbReference type="CDD" id="cd03221">
    <property type="entry name" value="ABCF_EF-3"/>
    <property type="match status" value="1"/>
</dbReference>
<dbReference type="Gene3D" id="3.40.50.300">
    <property type="entry name" value="P-loop containing nucleotide triphosphate hydrolases"/>
    <property type="match status" value="2"/>
</dbReference>
<dbReference type="SMART" id="SM00382">
    <property type="entry name" value="AAA"/>
    <property type="match status" value="2"/>
</dbReference>
<dbReference type="SUPFAM" id="SSF52540">
    <property type="entry name" value="P-loop containing nucleoside triphosphate hydrolases"/>
    <property type="match status" value="2"/>
</dbReference>
<dbReference type="AlphaFoldDB" id="E3H8G4"/>
<keyword evidence="5" id="KW-1185">Reference proteome</keyword>
<dbReference type="EMBL" id="CP002281">
    <property type="protein sequence ID" value="ADO82731.1"/>
    <property type="molecule type" value="Genomic_DNA"/>
</dbReference>
<dbReference type="InterPro" id="IPR003439">
    <property type="entry name" value="ABC_transporter-like_ATP-bd"/>
</dbReference>
<dbReference type="GO" id="GO:0005524">
    <property type="term" value="F:ATP binding"/>
    <property type="evidence" value="ECO:0007669"/>
    <property type="project" value="UniProtKB-KW"/>
</dbReference>
<dbReference type="PANTHER" id="PTHR42855:SF2">
    <property type="entry name" value="DRUG RESISTANCE ABC TRANSPORTER,ATP-BINDING PROTEIN"/>
    <property type="match status" value="1"/>
</dbReference>
<dbReference type="STRING" id="572544.Ilyop_0949"/>
<feature type="domain" description="ABC transporter" evidence="3">
    <location>
        <begin position="4"/>
        <end position="257"/>
    </location>
</feature>
<evidence type="ECO:0000313" key="5">
    <source>
        <dbReference type="Proteomes" id="UP000006875"/>
    </source>
</evidence>
<dbReference type="eggNOG" id="COG0488">
    <property type="taxonomic scope" value="Bacteria"/>
</dbReference>
<dbReference type="InterPro" id="IPR051309">
    <property type="entry name" value="ABCF_ATPase"/>
</dbReference>
<keyword evidence="1" id="KW-0547">Nucleotide-binding</keyword>
<evidence type="ECO:0000256" key="2">
    <source>
        <dbReference type="ARBA" id="ARBA00022840"/>
    </source>
</evidence>
<reference evidence="4 5" key="1">
    <citation type="journal article" date="2010" name="Stand. Genomic Sci.">
        <title>Complete genome sequence of Ilyobacter polytropus type strain (CuHbu1).</title>
        <authorList>
            <person name="Sikorski J."/>
            <person name="Chertkov O."/>
            <person name="Lapidus A."/>
            <person name="Nolan M."/>
            <person name="Lucas S."/>
            <person name="Del Rio T.G."/>
            <person name="Tice H."/>
            <person name="Cheng J.F."/>
            <person name="Tapia R."/>
            <person name="Han C."/>
            <person name="Goodwin L."/>
            <person name="Pitluck S."/>
            <person name="Liolios K."/>
            <person name="Ivanova N."/>
            <person name="Mavromatis K."/>
            <person name="Mikhailova N."/>
            <person name="Pati A."/>
            <person name="Chen A."/>
            <person name="Palaniappan K."/>
            <person name="Land M."/>
            <person name="Hauser L."/>
            <person name="Chang Y.J."/>
            <person name="Jeffries C.D."/>
            <person name="Brambilla E."/>
            <person name="Yasawong M."/>
            <person name="Rohde M."/>
            <person name="Pukall R."/>
            <person name="Spring S."/>
            <person name="Goker M."/>
            <person name="Woyke T."/>
            <person name="Bristow J."/>
            <person name="Eisen J.A."/>
            <person name="Markowitz V."/>
            <person name="Hugenholtz P."/>
            <person name="Kyrpides N.C."/>
            <person name="Klenk H.P."/>
        </authorList>
    </citation>
    <scope>NUCLEOTIDE SEQUENCE [LARGE SCALE GENOMIC DNA]</scope>
    <source>
        <strain evidence="5">ATCC 51220 / DSM 2926 / LMG 16218 / CuHBu1</strain>
    </source>
</reference>
<organism evidence="4 5">
    <name type="scientific">Ilyobacter polytropus (strain ATCC 51220 / DSM 2926 / LMG 16218 / CuHBu1)</name>
    <dbReference type="NCBI Taxonomy" id="572544"/>
    <lineage>
        <taxon>Bacteria</taxon>
        <taxon>Fusobacteriati</taxon>
        <taxon>Fusobacteriota</taxon>
        <taxon>Fusobacteriia</taxon>
        <taxon>Fusobacteriales</taxon>
        <taxon>Fusobacteriaceae</taxon>
        <taxon>Ilyobacter</taxon>
    </lineage>
</organism>
<gene>
    <name evidence="4" type="ordered locus">Ilyop_0949</name>
</gene>
<dbReference type="HOGENOM" id="CLU_000604_36_0_0"/>
<keyword evidence="2" id="KW-0067">ATP-binding</keyword>
<dbReference type="Pfam" id="PF00005">
    <property type="entry name" value="ABC_tran"/>
    <property type="match status" value="2"/>
</dbReference>
<dbReference type="PROSITE" id="PS50893">
    <property type="entry name" value="ABC_TRANSPORTER_2"/>
    <property type="match status" value="2"/>
</dbReference>
<dbReference type="FunFam" id="3.40.50.300:FF:000011">
    <property type="entry name" value="Putative ABC transporter ATP-binding component"/>
    <property type="match status" value="1"/>
</dbReference>